<accession>A0A8J3NC83</accession>
<dbReference type="RefSeq" id="WP_203661760.1">
    <property type="nucleotide sequence ID" value="NZ_BAAAZM010000001.1"/>
</dbReference>
<dbReference type="Proteomes" id="UP000612808">
    <property type="component" value="Unassembled WGS sequence"/>
</dbReference>
<name>A0A8J3NC83_9ACTN</name>
<proteinExistence type="predicted"/>
<dbReference type="AlphaFoldDB" id="A0A8J3NC83"/>
<reference evidence="1" key="1">
    <citation type="submission" date="2021-01" db="EMBL/GenBank/DDBJ databases">
        <title>Whole genome shotgun sequence of Actinocatenispora rupis NBRC 107355.</title>
        <authorList>
            <person name="Komaki H."/>
            <person name="Tamura T."/>
        </authorList>
    </citation>
    <scope>NUCLEOTIDE SEQUENCE</scope>
    <source>
        <strain evidence="1">NBRC 107355</strain>
    </source>
</reference>
<dbReference type="EMBL" id="BOMB01000029">
    <property type="protein sequence ID" value="GID14104.1"/>
    <property type="molecule type" value="Genomic_DNA"/>
</dbReference>
<evidence type="ECO:0000313" key="2">
    <source>
        <dbReference type="Proteomes" id="UP000612808"/>
    </source>
</evidence>
<organism evidence="1 2">
    <name type="scientific">Actinocatenispora rupis</name>
    <dbReference type="NCBI Taxonomy" id="519421"/>
    <lineage>
        <taxon>Bacteria</taxon>
        <taxon>Bacillati</taxon>
        <taxon>Actinomycetota</taxon>
        <taxon>Actinomycetes</taxon>
        <taxon>Micromonosporales</taxon>
        <taxon>Micromonosporaceae</taxon>
        <taxon>Actinocatenispora</taxon>
    </lineage>
</organism>
<gene>
    <name evidence="1" type="ORF">Aru02nite_49930</name>
</gene>
<comment type="caution">
    <text evidence="1">The sequence shown here is derived from an EMBL/GenBank/DDBJ whole genome shotgun (WGS) entry which is preliminary data.</text>
</comment>
<protein>
    <submittedName>
        <fullName evidence="1">Uncharacterized protein</fullName>
    </submittedName>
</protein>
<evidence type="ECO:0000313" key="1">
    <source>
        <dbReference type="EMBL" id="GID14104.1"/>
    </source>
</evidence>
<keyword evidence="2" id="KW-1185">Reference proteome</keyword>
<sequence length="59" mass="6635">MIDSQEPRRPCLSCRGRGWKYVTSRRVLVGQADTEAAGLWNVRTCRDCTPPQTPTRDAA</sequence>